<organism evidence="1">
    <name type="scientific">Musa acuminata subsp. malaccensis</name>
    <name type="common">Wild banana</name>
    <name type="synonym">Musa malaccensis</name>
    <dbReference type="NCBI Taxonomy" id="214687"/>
    <lineage>
        <taxon>Eukaryota</taxon>
        <taxon>Viridiplantae</taxon>
        <taxon>Streptophyta</taxon>
        <taxon>Embryophyta</taxon>
        <taxon>Tracheophyta</taxon>
        <taxon>Spermatophyta</taxon>
        <taxon>Magnoliopsida</taxon>
        <taxon>Liliopsida</taxon>
        <taxon>Zingiberales</taxon>
        <taxon>Musaceae</taxon>
        <taxon>Musa</taxon>
    </lineage>
</organism>
<name>A0A8D7B2J8_MUSAM</name>
<dbReference type="SUPFAM" id="SSF56672">
    <property type="entry name" value="DNA/RNA polymerases"/>
    <property type="match status" value="1"/>
</dbReference>
<reference evidence="1" key="1">
    <citation type="submission" date="2021-03" db="EMBL/GenBank/DDBJ databases">
        <authorList>
            <consortium name="Genoscope - CEA"/>
            <person name="William W."/>
        </authorList>
    </citation>
    <scope>NUCLEOTIDE SEQUENCE</scope>
    <source>
        <strain evidence="1">Doubled-haploid Pahang</strain>
    </source>
</reference>
<evidence type="ECO:0000313" key="1">
    <source>
        <dbReference type="EMBL" id="CAG1861109.1"/>
    </source>
</evidence>
<accession>A0A8D7B2J8</accession>
<dbReference type="AlphaFoldDB" id="A0A8D7B2J8"/>
<dbReference type="EMBL" id="HG996467">
    <property type="protein sequence ID" value="CAG1861109.1"/>
    <property type="molecule type" value="Genomic_DNA"/>
</dbReference>
<dbReference type="PANTHER" id="PTHR35046:SF9">
    <property type="entry name" value="RNA-DIRECTED DNA POLYMERASE"/>
    <property type="match status" value="1"/>
</dbReference>
<dbReference type="InterPro" id="IPR043502">
    <property type="entry name" value="DNA/RNA_pol_sf"/>
</dbReference>
<sequence length="105" mass="12346">MTKRKYKGHCLKRPKTIPRKLTRLLKEFKHLTHEELPDEFPSFRDIQDTIDLVPKSTLPNLPHYSMNPLEHTELKRQVDKLLRKGFIRESLSPCAAPALFTPKKD</sequence>
<gene>
    <name evidence="1" type="ORF">GSMUA_60030.1</name>
</gene>
<proteinExistence type="predicted"/>
<dbReference type="Gene3D" id="3.10.10.10">
    <property type="entry name" value="HIV Type 1 Reverse Transcriptase, subunit A, domain 1"/>
    <property type="match status" value="1"/>
</dbReference>
<dbReference type="PANTHER" id="PTHR35046">
    <property type="entry name" value="ZINC KNUCKLE (CCHC-TYPE) FAMILY PROTEIN"/>
    <property type="match status" value="1"/>
</dbReference>
<feature type="non-terminal residue" evidence="1">
    <location>
        <position position="105"/>
    </location>
</feature>
<protein>
    <submittedName>
        <fullName evidence="1">(wild Malaysian banana) hypothetical protein</fullName>
    </submittedName>
</protein>